<evidence type="ECO:0000256" key="6">
    <source>
        <dbReference type="ARBA" id="ARBA00023053"/>
    </source>
</evidence>
<evidence type="ECO:0000256" key="3">
    <source>
        <dbReference type="ARBA" id="ARBA00022461"/>
    </source>
</evidence>
<comment type="caution">
    <text evidence="13">The sequence shown here is derived from an EMBL/GenBank/DDBJ whole genome shotgun (WGS) entry which is preliminary data.</text>
</comment>
<evidence type="ECO:0000256" key="9">
    <source>
        <dbReference type="ARBA" id="ARBA00023201"/>
    </source>
</evidence>
<keyword evidence="4 11" id="KW-0812">Transmembrane</keyword>
<comment type="similarity">
    <text evidence="11">Belongs to the amiloride-sensitive sodium channel (TC 1.A.6) family.</text>
</comment>
<evidence type="ECO:0000256" key="7">
    <source>
        <dbReference type="ARBA" id="ARBA00023065"/>
    </source>
</evidence>
<comment type="subcellular location">
    <subcellularLocation>
        <location evidence="1">Membrane</location>
        <topology evidence="1">Multi-pass membrane protein</topology>
    </subcellularLocation>
</comment>
<accession>A0ABQ9DWM9</accession>
<dbReference type="Proteomes" id="UP001217089">
    <property type="component" value="Unassembled WGS sequence"/>
</dbReference>
<evidence type="ECO:0000256" key="11">
    <source>
        <dbReference type="RuleBase" id="RU000679"/>
    </source>
</evidence>
<dbReference type="PRINTS" id="PR01078">
    <property type="entry name" value="AMINACHANNEL"/>
</dbReference>
<keyword evidence="7 11" id="KW-0406">Ion transport</keyword>
<dbReference type="Gene3D" id="2.60.470.10">
    <property type="entry name" value="Acid-sensing ion channels like domains"/>
    <property type="match status" value="1"/>
</dbReference>
<evidence type="ECO:0000256" key="2">
    <source>
        <dbReference type="ARBA" id="ARBA00022448"/>
    </source>
</evidence>
<evidence type="ECO:0000256" key="10">
    <source>
        <dbReference type="ARBA" id="ARBA00023303"/>
    </source>
</evidence>
<dbReference type="Pfam" id="PF00858">
    <property type="entry name" value="ASC"/>
    <property type="match status" value="2"/>
</dbReference>
<evidence type="ECO:0000313" key="13">
    <source>
        <dbReference type="EMBL" id="KAJ8297666.1"/>
    </source>
</evidence>
<dbReference type="PANTHER" id="PTHR11690">
    <property type="entry name" value="AMILORIDE-SENSITIVE SODIUM CHANNEL-RELATED"/>
    <property type="match status" value="1"/>
</dbReference>
<dbReference type="InterPro" id="IPR001873">
    <property type="entry name" value="ENaC"/>
</dbReference>
<evidence type="ECO:0000256" key="12">
    <source>
        <dbReference type="SAM" id="Phobius"/>
    </source>
</evidence>
<keyword evidence="3 11" id="KW-0894">Sodium channel</keyword>
<keyword evidence="9 11" id="KW-0739">Sodium transport</keyword>
<evidence type="ECO:0000313" key="14">
    <source>
        <dbReference type="Proteomes" id="UP001217089"/>
    </source>
</evidence>
<dbReference type="Gene3D" id="1.10.287.770">
    <property type="entry name" value="YojJ-like"/>
    <property type="match status" value="1"/>
</dbReference>
<feature type="transmembrane region" description="Helical" evidence="12">
    <location>
        <begin position="874"/>
        <end position="893"/>
    </location>
</feature>
<gene>
    <name evidence="13" type="ORF">KUTeg_024197</name>
</gene>
<feature type="transmembrane region" description="Helical" evidence="12">
    <location>
        <begin position="54"/>
        <end position="72"/>
    </location>
</feature>
<keyword evidence="5 12" id="KW-1133">Transmembrane helix</keyword>
<evidence type="ECO:0000256" key="5">
    <source>
        <dbReference type="ARBA" id="ARBA00022989"/>
    </source>
</evidence>
<evidence type="ECO:0000256" key="4">
    <source>
        <dbReference type="ARBA" id="ARBA00022692"/>
    </source>
</evidence>
<sequence>MKTDLRITNMDDTKSPMKSNKKDFTSVVKKFSQNTSIHGIRYLGEKNLFIFRRLTWLLLFCASATLLVYQITDRIIHYYSWPVTVNVKVNYNTSVQFPAVTICNQNAFKATLAAERNWYRLLEYIYTNNSGFDLTYLDQHNYSSIKLDQLLLETAHKREDFVIQCTWKGKPCDWKNFTKTITDHGVCYTFSTNQNDAYISSPGLENGLKLTLNVEQYEYMPGPHDAAGIKMLVHTPGEFPLVHALGQAIPTGNHIYAGIKLNMINNRPYPYGNCGIKKLDYVDVYSSEACRLDCQTRVAEEKCNCRNPYMLSKRGSPSVCTLKQYIGCLRDVKVNVDRWRCSCPVPCSFQIYESEVSYAGTSHYSIDKLLENENITQLKQSLLNAKEISARMDRTKFGSTVELAQLLNLEYSNLHTLGLNSLEESVKRLQMLVRKEYEVIFGTYKFKERLYRFQIYNVVKNFIRGRNAMNERTFHIIALAYAEFGLAIKNKIKHMMNQAETETKLFYYMSAMEMIENRRQLVNMCLKNYSDLYTAYKEGTRIFDYQFENIPRTHNNASVPINLIKLATDHDSYSRKFGPRLGERLNETIWRLNTLEQLVYDEYHHGNTTVEEIENAVDEYYRTMRNYLYAKSVFDEYIVEWPVGILENRLEKFNLLWNSINSNYEDIFQNLVSTIKGIQNATFTLSYIKSTVIQILNNYLFLGNISKLSTAEIISSKNVQQKILELQNFFDQVRSREHRLLDTLTRINEDSIDFWTIVVQDNDSVDYYHFVNRTKLTRNLSEILNETKREFIENRKLLQFSKIIQNMDNLFFATFEKVTEDLSAFKDSIRIDNDFLRQNLLKLDIFYRQMSYEQIDQQEAYDFFALICDIGGSMGLFIGASVLSLFEIFDLVMSQSLMRIRRKLLLEVKDKNSYK</sequence>
<dbReference type="EMBL" id="JARBDR010000923">
    <property type="protein sequence ID" value="KAJ8297666.1"/>
    <property type="molecule type" value="Genomic_DNA"/>
</dbReference>
<proteinExistence type="inferred from homology"/>
<organism evidence="13 14">
    <name type="scientific">Tegillarca granosa</name>
    <name type="common">Malaysian cockle</name>
    <name type="synonym">Anadara granosa</name>
    <dbReference type="NCBI Taxonomy" id="220873"/>
    <lineage>
        <taxon>Eukaryota</taxon>
        <taxon>Metazoa</taxon>
        <taxon>Spiralia</taxon>
        <taxon>Lophotrochozoa</taxon>
        <taxon>Mollusca</taxon>
        <taxon>Bivalvia</taxon>
        <taxon>Autobranchia</taxon>
        <taxon>Pteriomorphia</taxon>
        <taxon>Arcoida</taxon>
        <taxon>Arcoidea</taxon>
        <taxon>Arcidae</taxon>
        <taxon>Tegillarca</taxon>
    </lineage>
</organism>
<reference evidence="13 14" key="1">
    <citation type="submission" date="2022-12" db="EMBL/GenBank/DDBJ databases">
        <title>Chromosome-level genome of Tegillarca granosa.</title>
        <authorList>
            <person name="Kim J."/>
        </authorList>
    </citation>
    <scope>NUCLEOTIDE SEQUENCE [LARGE SCALE GENOMIC DNA]</scope>
    <source>
        <strain evidence="13">Teg-2019</strain>
        <tissue evidence="13">Adductor muscle</tissue>
    </source>
</reference>
<keyword evidence="10 11" id="KW-0407">Ion channel</keyword>
<keyword evidence="2 11" id="KW-0813">Transport</keyword>
<keyword evidence="14" id="KW-1185">Reference proteome</keyword>
<evidence type="ECO:0000256" key="8">
    <source>
        <dbReference type="ARBA" id="ARBA00023136"/>
    </source>
</evidence>
<keyword evidence="6" id="KW-0915">Sodium</keyword>
<protein>
    <submittedName>
        <fullName evidence="13">Uncharacterized protein</fullName>
    </submittedName>
</protein>
<dbReference type="PANTHER" id="PTHR11690:SF300">
    <property type="entry name" value="PICKPOCKET PROTEIN 19"/>
    <property type="match status" value="1"/>
</dbReference>
<name>A0ABQ9DWM9_TEGGR</name>
<evidence type="ECO:0000256" key="1">
    <source>
        <dbReference type="ARBA" id="ARBA00004141"/>
    </source>
</evidence>
<keyword evidence="8 12" id="KW-0472">Membrane</keyword>